<evidence type="ECO:0000313" key="7">
    <source>
        <dbReference type="Proteomes" id="UP000799436"/>
    </source>
</evidence>
<evidence type="ECO:0000313" key="6">
    <source>
        <dbReference type="EMBL" id="KAF2767248.1"/>
    </source>
</evidence>
<dbReference type="GO" id="GO:0030488">
    <property type="term" value="P:tRNA methylation"/>
    <property type="evidence" value="ECO:0007669"/>
    <property type="project" value="TreeGrafter"/>
</dbReference>
<dbReference type="Pfam" id="PF25151">
    <property type="entry name" value="TPR_Trm732_C"/>
    <property type="match status" value="1"/>
</dbReference>
<gene>
    <name evidence="6" type="ORF">EJ03DRAFT_376354</name>
</gene>
<feature type="domain" description="tRNA (32-2'-O)-methyltransferase regulator THADA-like C-terminal TPR repeats region" evidence="5">
    <location>
        <begin position="868"/>
        <end position="1013"/>
    </location>
</feature>
<evidence type="ECO:0000259" key="3">
    <source>
        <dbReference type="Pfam" id="PF10350"/>
    </source>
</evidence>
<dbReference type="InterPro" id="IPR019442">
    <property type="entry name" value="THADA/TRM732_DUF2428"/>
</dbReference>
<dbReference type="PANTHER" id="PTHR14387:SF0">
    <property type="entry name" value="DUF2428 DOMAIN-CONTAINING PROTEIN"/>
    <property type="match status" value="1"/>
</dbReference>
<feature type="domain" description="DUF2428" evidence="3">
    <location>
        <begin position="643"/>
        <end position="866"/>
    </location>
</feature>
<protein>
    <submittedName>
        <fullName evidence="6">Uncharacterized protein</fullName>
    </submittedName>
</protein>
<dbReference type="InterPro" id="IPR056843">
    <property type="entry name" value="THADA-like_TPR"/>
</dbReference>
<evidence type="ECO:0000259" key="5">
    <source>
        <dbReference type="Pfam" id="PF25151"/>
    </source>
</evidence>
<dbReference type="InterPro" id="IPR016024">
    <property type="entry name" value="ARM-type_fold"/>
</dbReference>
<name>A0A6G1L492_9PEZI</name>
<reference evidence="6" key="1">
    <citation type="journal article" date="2020" name="Stud. Mycol.">
        <title>101 Dothideomycetes genomes: a test case for predicting lifestyles and emergence of pathogens.</title>
        <authorList>
            <person name="Haridas S."/>
            <person name="Albert R."/>
            <person name="Binder M."/>
            <person name="Bloem J."/>
            <person name="Labutti K."/>
            <person name="Salamov A."/>
            <person name="Andreopoulos B."/>
            <person name="Baker S."/>
            <person name="Barry K."/>
            <person name="Bills G."/>
            <person name="Bluhm B."/>
            <person name="Cannon C."/>
            <person name="Castanera R."/>
            <person name="Culley D."/>
            <person name="Daum C."/>
            <person name="Ezra D."/>
            <person name="Gonzalez J."/>
            <person name="Henrissat B."/>
            <person name="Kuo A."/>
            <person name="Liang C."/>
            <person name="Lipzen A."/>
            <person name="Lutzoni F."/>
            <person name="Magnuson J."/>
            <person name="Mondo S."/>
            <person name="Nolan M."/>
            <person name="Ohm R."/>
            <person name="Pangilinan J."/>
            <person name="Park H.-J."/>
            <person name="Ramirez L."/>
            <person name="Alfaro M."/>
            <person name="Sun H."/>
            <person name="Tritt A."/>
            <person name="Yoshinaga Y."/>
            <person name="Zwiers L.-H."/>
            <person name="Turgeon B."/>
            <person name="Goodwin S."/>
            <person name="Spatafora J."/>
            <person name="Crous P."/>
            <person name="Grigoriev I."/>
        </authorList>
    </citation>
    <scope>NUCLEOTIDE SEQUENCE</scope>
    <source>
        <strain evidence="6">CBS 116005</strain>
    </source>
</reference>
<dbReference type="InterPro" id="IPR056842">
    <property type="entry name" value="THADA-like_TPR_C"/>
</dbReference>
<dbReference type="Pfam" id="PF10350">
    <property type="entry name" value="DUF2428"/>
    <property type="match status" value="1"/>
</dbReference>
<dbReference type="SUPFAM" id="SSF48371">
    <property type="entry name" value="ARM repeat"/>
    <property type="match status" value="2"/>
</dbReference>
<accession>A0A6G1L492</accession>
<dbReference type="InterPro" id="IPR051954">
    <property type="entry name" value="tRNA_methyltransferase_THADA"/>
</dbReference>
<feature type="domain" description="tRNA (32-2'-O)-methyltransferase regulator THADA-like TPR repeats region" evidence="4">
    <location>
        <begin position="271"/>
        <end position="531"/>
    </location>
</feature>
<dbReference type="PANTHER" id="PTHR14387">
    <property type="entry name" value="THADA/DEATH RECEPTOR INTERACTING PROTEIN"/>
    <property type="match status" value="1"/>
</dbReference>
<dbReference type="Proteomes" id="UP000799436">
    <property type="component" value="Unassembled WGS sequence"/>
</dbReference>
<comment type="similarity">
    <text evidence="1">Belongs to the THADA family.</text>
</comment>
<dbReference type="OrthoDB" id="73997at2759"/>
<dbReference type="Pfam" id="PF25150">
    <property type="entry name" value="TPR_Trm732"/>
    <property type="match status" value="1"/>
</dbReference>
<keyword evidence="2" id="KW-0819">tRNA processing</keyword>
<keyword evidence="7" id="KW-1185">Reference proteome</keyword>
<proteinExistence type="inferred from homology"/>
<evidence type="ECO:0000256" key="2">
    <source>
        <dbReference type="ARBA" id="ARBA00022694"/>
    </source>
</evidence>
<evidence type="ECO:0000259" key="4">
    <source>
        <dbReference type="Pfam" id="PF25150"/>
    </source>
</evidence>
<dbReference type="GO" id="GO:0005829">
    <property type="term" value="C:cytosol"/>
    <property type="evidence" value="ECO:0007669"/>
    <property type="project" value="TreeGrafter"/>
</dbReference>
<sequence>MAAEGGKHAAATCTVLAEDQIKHMSRNVRAFMPEKEGAEVENIGEIPQLLDNIFATASSLAITASHKVAAWNTLCAYLDRISDFNAIIVRDLLWTNGLWKHAFDLYLSQAHFVRPKSSRQLLTSLTAVLRKAQTYYAALGGMEQDVVRSLMYGVVVGEDQGYVKTCAQALSSFLGKELVTLQALLHLMPLSASMSCPPGVDDFLLVLFKWTSKADFSSTIGQLVSAVLDQSNNLKAESTNSHSATTRLPIWSSALKASARTGAVDVPSLRVHLLPVLFRRSASEYIAFLYDLGIERLGGHRSKSMSPPQGFSDTELLYASLQTGKDIGFLQEFDGTELSREEDAVYVPLSWIGRLLQAASSSARSTGLSLLINSQSMTRPFSRTTLGLIKRNLDHLFADTDADFRSDVLGHVQRLLDRIRAITAVLARQSVRTSRPALAEVLDYHRSFLMWLLHFTIWQLRPTASYQRHISALKCLSILVRSGLDPQIQPDHLSKSARRETCWPFTLQVLTTESCRSLLDLLVDPFDDVRQTAASILAIGPASIRDQAWLRLALGRAENAMLTTGRADQADGVAHAYSLLHASLERNGDSDVVRRDLYEKLEYALITAKADLPRAVQRYPLHGLLTSIRYVLAKSEEEQRVKSLNRLTPLLQAVWNVVKPILCNDAPEGYLPESFEETIDVSTKDTLSFCWRALKEASLLVGVLVSSAGTNPENGGRLLCELSFTQLAELRHRGAFSTVAQTWIACCSQPWARSELRGWYDQTLLILRNKTTINTRRSAGLPSLLCGILVADPSAQLIQQAFNDLETISRESVDRAFAQEGSLSQVHAMNCCKDILKNSRLGEQSEKHVPSALQLAADALRSDAWAVRNCGLMLFRAVIDRLLGTSDAHLEDDTHVQKKLSAEQHPQLLGIVLGLLSSSAGNPATLQQARQEGVFPALQLLQRLPIPTERLTEVRQSVNALMASTSWHIRDRAARTYASFVSEDKTIPEIRRLLHTTTCNQNVLHGALLAARYILRTLTPRQGHADLTDDAAADKSSSISLVTAESHLYDENACPITRAAYIDLYTLALQLEYVPVSNERQRTIVQSKGMGDSQTISPLGDLSFFIEQEHTRRSVGGAALRLPLARHLASQLLSLSDVEEPHAKRIVAFVARLAIIDADAAAAFFELGRDLVEHSATILHDSIRNLVVFVEAAVVVLFDSSVDIRAVCAAQEVLIASCTISRKHNIEINALLTYAEASFRQHHPVRLNDNQRSADLTLQLYGALLENHGRVEVPDRLLVQWANVCCNAIAGVGLHTREAAAHALSETTIWQELIDRDLERSFLRLCIAIYDLLNDDEEEVRLMASHISTNVLSTSGQMLDEDLVPLVVGSRLLTFMLARWSSHPGIMEEAFTRAFGMNADTAIDAKAELASRIQVNPALFAEEKQNLYIDEAREVRVWSRVLLHIPPLGIASALRRLLASWVQESLQTLSEKAGSSQDGPLGWSTDPVVLTLGLRVFYGAEVLLWWVRRGVRIHLRPSVLKRVLFELAEVSQINVLWRREIERIVEESAVHNLRLLHSRLLDYCKE</sequence>
<organism evidence="6 7">
    <name type="scientific">Teratosphaeria nubilosa</name>
    <dbReference type="NCBI Taxonomy" id="161662"/>
    <lineage>
        <taxon>Eukaryota</taxon>
        <taxon>Fungi</taxon>
        <taxon>Dikarya</taxon>
        <taxon>Ascomycota</taxon>
        <taxon>Pezizomycotina</taxon>
        <taxon>Dothideomycetes</taxon>
        <taxon>Dothideomycetidae</taxon>
        <taxon>Mycosphaerellales</taxon>
        <taxon>Teratosphaeriaceae</taxon>
        <taxon>Teratosphaeria</taxon>
    </lineage>
</organism>
<dbReference type="Pfam" id="PF26523">
    <property type="entry name" value="Trm732_C"/>
    <property type="match status" value="1"/>
</dbReference>
<evidence type="ECO:0000256" key="1">
    <source>
        <dbReference type="ARBA" id="ARBA00010409"/>
    </source>
</evidence>
<dbReference type="EMBL" id="ML995859">
    <property type="protein sequence ID" value="KAF2767248.1"/>
    <property type="molecule type" value="Genomic_DNA"/>
</dbReference>